<dbReference type="AlphaFoldDB" id="A0A835G4T0"/>
<keyword evidence="2" id="KW-1185">Reference proteome</keyword>
<dbReference type="GO" id="GO:0061343">
    <property type="term" value="P:cell adhesion involved in heart morphogenesis"/>
    <property type="evidence" value="ECO:0007669"/>
    <property type="project" value="TreeGrafter"/>
</dbReference>
<feature type="non-terminal residue" evidence="1">
    <location>
        <position position="1"/>
    </location>
</feature>
<dbReference type="GO" id="GO:0007508">
    <property type="term" value="P:larval heart development"/>
    <property type="evidence" value="ECO:0007669"/>
    <property type="project" value="TreeGrafter"/>
</dbReference>
<reference evidence="1" key="1">
    <citation type="submission" date="2020-08" db="EMBL/GenBank/DDBJ databases">
        <title>Spodoptera exigua strain:BAW_Kor-Di-RS1 Genome sequencing and assembly.</title>
        <authorList>
            <person name="Kim J."/>
            <person name="Nam H.Y."/>
            <person name="Kwon M."/>
            <person name="Choi J.H."/>
            <person name="Cho S.R."/>
            <person name="Kim G.-H."/>
        </authorList>
    </citation>
    <scope>NUCLEOTIDE SEQUENCE</scope>
    <source>
        <strain evidence="1">BAW_Kor-Di-RS1</strain>
        <tissue evidence="1">Whole-body</tissue>
    </source>
</reference>
<evidence type="ECO:0000313" key="1">
    <source>
        <dbReference type="EMBL" id="KAF9405595.1"/>
    </source>
</evidence>
<dbReference type="Proteomes" id="UP000648187">
    <property type="component" value="Unassembled WGS sequence"/>
</dbReference>
<accession>A0A835G4T0</accession>
<dbReference type="GO" id="GO:0031012">
    <property type="term" value="C:extracellular matrix"/>
    <property type="evidence" value="ECO:0007669"/>
    <property type="project" value="TreeGrafter"/>
</dbReference>
<dbReference type="PANTHER" id="PTHR33395">
    <property type="entry name" value="TRANSCRIPTASE, PUTATIVE-RELATED-RELATED"/>
    <property type="match status" value="1"/>
</dbReference>
<protein>
    <submittedName>
        <fullName evidence="1">Uncharacterized protein</fullName>
    </submittedName>
</protein>
<dbReference type="PANTHER" id="PTHR33395:SF22">
    <property type="entry name" value="REVERSE TRANSCRIPTASE DOMAIN-CONTAINING PROTEIN"/>
    <property type="match status" value="1"/>
</dbReference>
<dbReference type="EMBL" id="JACKWZ010000714">
    <property type="protein sequence ID" value="KAF9405595.1"/>
    <property type="molecule type" value="Genomic_DNA"/>
</dbReference>
<name>A0A835G4T0_SPOEX</name>
<dbReference type="SUPFAM" id="SSF51735">
    <property type="entry name" value="NAD(P)-binding Rossmann-fold domains"/>
    <property type="match status" value="1"/>
</dbReference>
<proteinExistence type="predicted"/>
<organism evidence="1 2">
    <name type="scientific">Spodoptera exigua</name>
    <name type="common">Beet armyworm</name>
    <name type="synonym">Noctua fulgens</name>
    <dbReference type="NCBI Taxonomy" id="7107"/>
    <lineage>
        <taxon>Eukaryota</taxon>
        <taxon>Metazoa</taxon>
        <taxon>Ecdysozoa</taxon>
        <taxon>Arthropoda</taxon>
        <taxon>Hexapoda</taxon>
        <taxon>Insecta</taxon>
        <taxon>Pterygota</taxon>
        <taxon>Neoptera</taxon>
        <taxon>Endopterygota</taxon>
        <taxon>Lepidoptera</taxon>
        <taxon>Glossata</taxon>
        <taxon>Ditrysia</taxon>
        <taxon>Noctuoidea</taxon>
        <taxon>Noctuidae</taxon>
        <taxon>Amphipyrinae</taxon>
        <taxon>Spodoptera</taxon>
    </lineage>
</organism>
<evidence type="ECO:0000313" key="2">
    <source>
        <dbReference type="Proteomes" id="UP000648187"/>
    </source>
</evidence>
<sequence>MNKSLYYLPKYTSLQCINNSTAPRLLYGGIYKHLNETMKLLWTADLKMNTVHVRDVCRAVWTLGRHPEANKQIYNVVDDANSTQGALAELVSDIFKIQHDYYGTAISTLAKYNGISNNYGRILDLVLSNDTVTVSECQDPLVTIDPHHNALNIDVCFFQVTYLKSELCIKYIYRKGDYNKINKEISEINWYDEFKHKSIESAVNCFYSNLNAIINRNIPSKTCKNDTYPIWYTAALKKVLKEKHKFLKKFKTYGNLSDKATFELLRERVKRLESECYLKHIKMVESSIRTDPKYFWKFVKSRSNTSNIPSSLTYGNKIADEGTDICNLFSDYFYSTFLPSSQTLFYPDFDSCDKTATDIASVAEEANDKHLTAWAELCSKYGLQHTPLEPSAGHELLLNKQLCLDGRKLRAILQLDVPAPTIDKLR</sequence>
<gene>
    <name evidence="1" type="ORF">HW555_013736</name>
</gene>
<dbReference type="InterPro" id="IPR036291">
    <property type="entry name" value="NAD(P)-bd_dom_sf"/>
</dbReference>
<comment type="caution">
    <text evidence="1">The sequence shown here is derived from an EMBL/GenBank/DDBJ whole genome shotgun (WGS) entry which is preliminary data.</text>
</comment>
<dbReference type="Gene3D" id="3.40.50.720">
    <property type="entry name" value="NAD(P)-binding Rossmann-like Domain"/>
    <property type="match status" value="1"/>
</dbReference>